<gene>
    <name evidence="1" type="ORF">AVEN_82812_1</name>
</gene>
<dbReference type="AlphaFoldDB" id="A0A4Y2MZN7"/>
<dbReference type="EMBL" id="BGPR01008247">
    <property type="protein sequence ID" value="GBN32515.1"/>
    <property type="molecule type" value="Genomic_DNA"/>
</dbReference>
<comment type="caution">
    <text evidence="1">The sequence shown here is derived from an EMBL/GenBank/DDBJ whole genome shotgun (WGS) entry which is preliminary data.</text>
</comment>
<sequence length="103" mass="11703">MDKRNILENKNDIFFSYPEPAAPLLCRSPLRGPVSRQNVCWYSRESEQIGADFCSDSGKFGLPRKMGKILLVYQMQYRTDSGCSVKAVGKEHAAIRTVQWQTS</sequence>
<protein>
    <submittedName>
        <fullName evidence="1">Uncharacterized protein</fullName>
    </submittedName>
</protein>
<keyword evidence="2" id="KW-1185">Reference proteome</keyword>
<proteinExistence type="predicted"/>
<dbReference type="Proteomes" id="UP000499080">
    <property type="component" value="Unassembled WGS sequence"/>
</dbReference>
<reference evidence="1 2" key="1">
    <citation type="journal article" date="2019" name="Sci. Rep.">
        <title>Orb-weaving spider Araneus ventricosus genome elucidates the spidroin gene catalogue.</title>
        <authorList>
            <person name="Kono N."/>
            <person name="Nakamura H."/>
            <person name="Ohtoshi R."/>
            <person name="Moran D.A.P."/>
            <person name="Shinohara A."/>
            <person name="Yoshida Y."/>
            <person name="Fujiwara M."/>
            <person name="Mori M."/>
            <person name="Tomita M."/>
            <person name="Arakawa K."/>
        </authorList>
    </citation>
    <scope>NUCLEOTIDE SEQUENCE [LARGE SCALE GENOMIC DNA]</scope>
</reference>
<name>A0A4Y2MZN7_ARAVE</name>
<organism evidence="1 2">
    <name type="scientific">Araneus ventricosus</name>
    <name type="common">Orbweaver spider</name>
    <name type="synonym">Epeira ventricosa</name>
    <dbReference type="NCBI Taxonomy" id="182803"/>
    <lineage>
        <taxon>Eukaryota</taxon>
        <taxon>Metazoa</taxon>
        <taxon>Ecdysozoa</taxon>
        <taxon>Arthropoda</taxon>
        <taxon>Chelicerata</taxon>
        <taxon>Arachnida</taxon>
        <taxon>Araneae</taxon>
        <taxon>Araneomorphae</taxon>
        <taxon>Entelegynae</taxon>
        <taxon>Araneoidea</taxon>
        <taxon>Araneidae</taxon>
        <taxon>Araneus</taxon>
    </lineage>
</organism>
<accession>A0A4Y2MZN7</accession>
<evidence type="ECO:0000313" key="1">
    <source>
        <dbReference type="EMBL" id="GBN32515.1"/>
    </source>
</evidence>
<evidence type="ECO:0000313" key="2">
    <source>
        <dbReference type="Proteomes" id="UP000499080"/>
    </source>
</evidence>